<sequence length="395" mass="45114">MIGPLARYQRLVPFLNQGQPKGTVKFTQSHYDVAGGMFDPFWKNLPLTNIHDSITPDALHQLYQGVLVHIINWVQKLMSKDELDRRVQCLPPTYGVRHFRNGITSLKQVSGSEKKNIGKILLACLAPDIHANAIKACRAILDFIYLALYGSHDEETLSYMEGALGEWHKNRDYFLEAGVRDHLNIPKFHSLIHYVDNIRKFGTINNYNTELFERLHIDFAKQGWRASNRRNHFPQMIQWLSCREKILSFVSYQSWLQSIRVESMAKEGVKACTYQYTIAKFPAEPHKSLVRIVISHSAPNFLPCLKLFLNSLLNIPQSSSRALNADLPIKSVDVWHQFKLRPDSQVDGEVVEEVVKAIPIRRKAASSRFDNVIVLSSDTAESTSLQGKFLCLSIL</sequence>
<accession>A0A4S8LV14</accession>
<dbReference type="AlphaFoldDB" id="A0A4S8LV14"/>
<organism evidence="1 2">
    <name type="scientific">Dendrothele bispora (strain CBS 962.96)</name>
    <dbReference type="NCBI Taxonomy" id="1314807"/>
    <lineage>
        <taxon>Eukaryota</taxon>
        <taxon>Fungi</taxon>
        <taxon>Dikarya</taxon>
        <taxon>Basidiomycota</taxon>
        <taxon>Agaricomycotina</taxon>
        <taxon>Agaricomycetes</taxon>
        <taxon>Agaricomycetidae</taxon>
        <taxon>Agaricales</taxon>
        <taxon>Agaricales incertae sedis</taxon>
        <taxon>Dendrothele</taxon>
    </lineage>
</organism>
<name>A0A4S8LV14_DENBC</name>
<dbReference type="InterPro" id="IPR041078">
    <property type="entry name" value="Plavaka"/>
</dbReference>
<gene>
    <name evidence="1" type="ORF">K435DRAFT_671284</name>
</gene>
<dbReference type="EMBL" id="ML179265">
    <property type="protein sequence ID" value="THU92878.1"/>
    <property type="molecule type" value="Genomic_DNA"/>
</dbReference>
<evidence type="ECO:0000313" key="1">
    <source>
        <dbReference type="EMBL" id="THU92878.1"/>
    </source>
</evidence>
<proteinExistence type="predicted"/>
<keyword evidence="2" id="KW-1185">Reference proteome</keyword>
<reference evidence="1 2" key="1">
    <citation type="journal article" date="2019" name="Nat. Ecol. Evol.">
        <title>Megaphylogeny resolves global patterns of mushroom evolution.</title>
        <authorList>
            <person name="Varga T."/>
            <person name="Krizsan K."/>
            <person name="Foldi C."/>
            <person name="Dima B."/>
            <person name="Sanchez-Garcia M."/>
            <person name="Sanchez-Ramirez S."/>
            <person name="Szollosi G.J."/>
            <person name="Szarkandi J.G."/>
            <person name="Papp V."/>
            <person name="Albert L."/>
            <person name="Andreopoulos W."/>
            <person name="Angelini C."/>
            <person name="Antonin V."/>
            <person name="Barry K.W."/>
            <person name="Bougher N.L."/>
            <person name="Buchanan P."/>
            <person name="Buyck B."/>
            <person name="Bense V."/>
            <person name="Catcheside P."/>
            <person name="Chovatia M."/>
            <person name="Cooper J."/>
            <person name="Damon W."/>
            <person name="Desjardin D."/>
            <person name="Finy P."/>
            <person name="Geml J."/>
            <person name="Haridas S."/>
            <person name="Hughes K."/>
            <person name="Justo A."/>
            <person name="Karasinski D."/>
            <person name="Kautmanova I."/>
            <person name="Kiss B."/>
            <person name="Kocsube S."/>
            <person name="Kotiranta H."/>
            <person name="LaButti K.M."/>
            <person name="Lechner B.E."/>
            <person name="Liimatainen K."/>
            <person name="Lipzen A."/>
            <person name="Lukacs Z."/>
            <person name="Mihaltcheva S."/>
            <person name="Morgado L.N."/>
            <person name="Niskanen T."/>
            <person name="Noordeloos M.E."/>
            <person name="Ohm R.A."/>
            <person name="Ortiz-Santana B."/>
            <person name="Ovrebo C."/>
            <person name="Racz N."/>
            <person name="Riley R."/>
            <person name="Savchenko A."/>
            <person name="Shiryaev A."/>
            <person name="Soop K."/>
            <person name="Spirin V."/>
            <person name="Szebenyi C."/>
            <person name="Tomsovsky M."/>
            <person name="Tulloss R.E."/>
            <person name="Uehling J."/>
            <person name="Grigoriev I.V."/>
            <person name="Vagvolgyi C."/>
            <person name="Papp T."/>
            <person name="Martin F.M."/>
            <person name="Miettinen O."/>
            <person name="Hibbett D.S."/>
            <person name="Nagy L.G."/>
        </authorList>
    </citation>
    <scope>NUCLEOTIDE SEQUENCE [LARGE SCALE GENOMIC DNA]</scope>
    <source>
        <strain evidence="1 2">CBS 962.96</strain>
    </source>
</reference>
<dbReference type="OrthoDB" id="5413179at2759"/>
<protein>
    <submittedName>
        <fullName evidence="1">Uncharacterized protein</fullName>
    </submittedName>
</protein>
<evidence type="ECO:0000313" key="2">
    <source>
        <dbReference type="Proteomes" id="UP000297245"/>
    </source>
</evidence>
<dbReference type="Proteomes" id="UP000297245">
    <property type="component" value="Unassembled WGS sequence"/>
</dbReference>
<dbReference type="Pfam" id="PF18759">
    <property type="entry name" value="Plavaka"/>
    <property type="match status" value="1"/>
</dbReference>